<keyword evidence="3" id="KW-0539">Nucleus</keyword>
<comment type="similarity">
    <text evidence="2">Belongs to the SAS10 family.</text>
</comment>
<proteinExistence type="inferred from homology"/>
<evidence type="ECO:0000256" key="2">
    <source>
        <dbReference type="ARBA" id="ARBA00010979"/>
    </source>
</evidence>
<dbReference type="GO" id="GO:0032040">
    <property type="term" value="C:small-subunit processome"/>
    <property type="evidence" value="ECO:0007669"/>
    <property type="project" value="TreeGrafter"/>
</dbReference>
<protein>
    <recommendedName>
        <fullName evidence="5">Sas10 C-terminal domain-containing protein</fullName>
    </recommendedName>
</protein>
<evidence type="ECO:0000313" key="6">
    <source>
        <dbReference type="EMBL" id="KAK2997362.1"/>
    </source>
</evidence>
<dbReference type="Pfam" id="PF09368">
    <property type="entry name" value="Sas10"/>
    <property type="match status" value="1"/>
</dbReference>
<gene>
    <name evidence="6" type="ORF">RJ639_026253</name>
</gene>
<organism evidence="6 7">
    <name type="scientific">Escallonia herrerae</name>
    <dbReference type="NCBI Taxonomy" id="1293975"/>
    <lineage>
        <taxon>Eukaryota</taxon>
        <taxon>Viridiplantae</taxon>
        <taxon>Streptophyta</taxon>
        <taxon>Embryophyta</taxon>
        <taxon>Tracheophyta</taxon>
        <taxon>Spermatophyta</taxon>
        <taxon>Magnoliopsida</taxon>
        <taxon>eudicotyledons</taxon>
        <taxon>Gunneridae</taxon>
        <taxon>Pentapetalae</taxon>
        <taxon>asterids</taxon>
        <taxon>campanulids</taxon>
        <taxon>Escalloniales</taxon>
        <taxon>Escalloniaceae</taxon>
        <taxon>Escallonia</taxon>
    </lineage>
</organism>
<sequence>MMPQNLTQILTSSLIHRFKAARQPCFPSHPRALSCPEVHPYSLCNEEKEDKAGGGKDKGLALSSLGARIGIFVAILNMDIKSTCKKTVQARLTEQQHAAKRAAESEMYLRTPAPPSFPDALADGKRQISYQLKHAKSMVRRKGQVRDVEKPSGPYGGEASGINAGISRSTRFKS</sequence>
<evidence type="ECO:0000256" key="1">
    <source>
        <dbReference type="ARBA" id="ARBA00004123"/>
    </source>
</evidence>
<feature type="region of interest" description="Disordered" evidence="4">
    <location>
        <begin position="135"/>
        <end position="174"/>
    </location>
</feature>
<dbReference type="InterPro" id="IPR018972">
    <property type="entry name" value="Sas10_C_dom"/>
</dbReference>
<comment type="caution">
    <text evidence="6">The sequence shown here is derived from an EMBL/GenBank/DDBJ whole genome shotgun (WGS) entry which is preliminary data.</text>
</comment>
<dbReference type="GO" id="GO:0000462">
    <property type="term" value="P:maturation of SSU-rRNA from tricistronic rRNA transcript (SSU-rRNA, 5.8S rRNA, LSU-rRNA)"/>
    <property type="evidence" value="ECO:0007669"/>
    <property type="project" value="TreeGrafter"/>
</dbReference>
<evidence type="ECO:0000256" key="3">
    <source>
        <dbReference type="ARBA" id="ARBA00023242"/>
    </source>
</evidence>
<dbReference type="EMBL" id="JAVXUP010004241">
    <property type="protein sequence ID" value="KAK2997362.1"/>
    <property type="molecule type" value="Genomic_DNA"/>
</dbReference>
<evidence type="ECO:0000256" key="4">
    <source>
        <dbReference type="SAM" id="MobiDB-lite"/>
    </source>
</evidence>
<dbReference type="AlphaFoldDB" id="A0AA88S8B7"/>
<reference evidence="6" key="1">
    <citation type="submission" date="2022-12" db="EMBL/GenBank/DDBJ databases">
        <title>Draft genome assemblies for two species of Escallonia (Escalloniales).</title>
        <authorList>
            <person name="Chanderbali A."/>
            <person name="Dervinis C."/>
            <person name="Anghel I."/>
            <person name="Soltis D."/>
            <person name="Soltis P."/>
            <person name="Zapata F."/>
        </authorList>
    </citation>
    <scope>NUCLEOTIDE SEQUENCE</scope>
    <source>
        <strain evidence="6">UCBG64.0493</strain>
        <tissue evidence="6">Leaf</tissue>
    </source>
</reference>
<dbReference type="PANTHER" id="PTHR13237:SF8">
    <property type="entry name" value="SOMETHING ABOUT SILENCING PROTEIN 10"/>
    <property type="match status" value="1"/>
</dbReference>
<evidence type="ECO:0000313" key="7">
    <source>
        <dbReference type="Proteomes" id="UP001188597"/>
    </source>
</evidence>
<keyword evidence="7" id="KW-1185">Reference proteome</keyword>
<feature type="domain" description="Sas10 C-terminal" evidence="5">
    <location>
        <begin position="130"/>
        <end position="172"/>
    </location>
</feature>
<comment type="subcellular location">
    <subcellularLocation>
        <location evidence="1">Nucleus</location>
    </subcellularLocation>
</comment>
<accession>A0AA88S8B7</accession>
<evidence type="ECO:0000259" key="5">
    <source>
        <dbReference type="Pfam" id="PF09368"/>
    </source>
</evidence>
<name>A0AA88S8B7_9ASTE</name>
<dbReference type="Proteomes" id="UP001188597">
    <property type="component" value="Unassembled WGS sequence"/>
</dbReference>
<dbReference type="PANTHER" id="PTHR13237">
    <property type="entry name" value="SOMETHING ABOUT SILENCING PROTEIN 10-RELATED"/>
    <property type="match status" value="1"/>
</dbReference>